<dbReference type="PANTHER" id="PTHR13466">
    <property type="entry name" value="TEX2 PROTEIN-RELATED"/>
    <property type="match status" value="1"/>
</dbReference>
<evidence type="ECO:0000256" key="7">
    <source>
        <dbReference type="ARBA" id="ARBA00023121"/>
    </source>
</evidence>
<evidence type="ECO:0000256" key="8">
    <source>
        <dbReference type="ARBA" id="ARBA00023136"/>
    </source>
</evidence>
<dbReference type="PANTHER" id="PTHR13466:SF19">
    <property type="entry name" value="NUCLEUS-VACUOLE JUNCTION PROTEIN 2"/>
    <property type="match status" value="1"/>
</dbReference>
<dbReference type="InterPro" id="IPR057080">
    <property type="entry name" value="PH_SMPa"/>
</dbReference>
<dbReference type="CDD" id="cd21675">
    <property type="entry name" value="SMP_TEX2"/>
    <property type="match status" value="1"/>
</dbReference>
<comment type="subcellular location">
    <subcellularLocation>
        <location evidence="1">Endoplasmic reticulum membrane</location>
    </subcellularLocation>
</comment>
<evidence type="ECO:0000256" key="6">
    <source>
        <dbReference type="ARBA" id="ARBA00023055"/>
    </source>
</evidence>
<dbReference type="HOGENOM" id="CLU_526923_0_0_1"/>
<name>A0A075B571_ROZAC</name>
<accession>A0A075B571</accession>
<dbReference type="SUPFAM" id="SSF50729">
    <property type="entry name" value="PH domain-like"/>
    <property type="match status" value="1"/>
</dbReference>
<dbReference type="OrthoDB" id="26740at2759"/>
<dbReference type="Pfam" id="PF10296">
    <property type="entry name" value="MMM1"/>
    <property type="match status" value="1"/>
</dbReference>
<evidence type="ECO:0000313" key="11">
    <source>
        <dbReference type="Proteomes" id="UP000030755"/>
    </source>
</evidence>
<dbReference type="GO" id="GO:0005789">
    <property type="term" value="C:endoplasmic reticulum membrane"/>
    <property type="evidence" value="ECO:0007669"/>
    <property type="project" value="UniProtKB-SubCell"/>
</dbReference>
<dbReference type="PROSITE" id="PS51847">
    <property type="entry name" value="SMP"/>
    <property type="match status" value="1"/>
</dbReference>
<reference evidence="10 11" key="1">
    <citation type="journal article" date="2013" name="Curr. Biol.">
        <title>Shared signatures of parasitism and phylogenomics unite Cryptomycota and microsporidia.</title>
        <authorList>
            <person name="James T.Y."/>
            <person name="Pelin A."/>
            <person name="Bonen L."/>
            <person name="Ahrendt S."/>
            <person name="Sain D."/>
            <person name="Corradi N."/>
            <person name="Stajich J.E."/>
        </authorList>
    </citation>
    <scope>NUCLEOTIDE SEQUENCE [LARGE SCALE GENOMIC DNA]</scope>
    <source>
        <strain evidence="10 11">CSF55</strain>
    </source>
</reference>
<keyword evidence="8" id="KW-0472">Membrane</keyword>
<dbReference type="STRING" id="988480.A0A075B571"/>
<protein>
    <recommendedName>
        <fullName evidence="9">SMP-LTD domain-containing protein</fullName>
    </recommendedName>
</protein>
<keyword evidence="11" id="KW-1185">Reference proteome</keyword>
<dbReference type="Gene3D" id="2.30.29.30">
    <property type="entry name" value="Pleckstrin-homology domain (PH domain)/Phosphotyrosine-binding domain (PTB)"/>
    <property type="match status" value="1"/>
</dbReference>
<evidence type="ECO:0000259" key="9">
    <source>
        <dbReference type="PROSITE" id="PS51847"/>
    </source>
</evidence>
<dbReference type="GO" id="GO:0015914">
    <property type="term" value="P:phospholipid transport"/>
    <property type="evidence" value="ECO:0007669"/>
    <property type="project" value="TreeGrafter"/>
</dbReference>
<keyword evidence="6" id="KW-0445">Lipid transport</keyword>
<sequence length="517" mass="59483">MKQFAISREPKRASSTFIDNPQQNFVRKKEGKNGWIKISTEFKQEDEQDLITLQKLNNKEFILPIATQKFGFKYAVLEGNTLFFYDDDKKKECIGVAVLDSVNVSFYPEDLTDPELYLKEFPLRLESNSGSVFNNNAECYLYAPSCYEKEEWYLALKSVCFNANKIGQETIGDINRFMDTLIRKVESPFYDDRSKWFNAILGRIFLNIWKARVLEEKIIQSFNRKTKRLKKPSFLGPITIKDVDMGNSLPQLENPSLLLMELDGTLMISGEIRFNGCVKVIIETEATIDTRMKSFNVNLRLKVILRKFTAKALFKVKPPPSDRLWIGFYEPPVMEIDIEPMISQTAITWSVITQLIERRIHDTMQENFLLPNMDDISLPEFTKEKVNGECNFENGFVNDSSTSSLRVETFDEYDQSSLNEKPILKILTSTIDDSIEITEPDGNETLVIKRDPPMKTRSVISGMRRSFSDKKLSFDGVDTQKSMFFAKSVSSIRSSFSNFIKGSGEEAKDSFDDQKLD</sequence>
<feature type="domain" description="SMP-LTD" evidence="9">
    <location>
        <begin position="190"/>
        <end position="379"/>
    </location>
</feature>
<evidence type="ECO:0000313" key="10">
    <source>
        <dbReference type="EMBL" id="EPZ36808.1"/>
    </source>
</evidence>
<dbReference type="InterPro" id="IPR011993">
    <property type="entry name" value="PH-like_dom_sf"/>
</dbReference>
<evidence type="ECO:0000256" key="3">
    <source>
        <dbReference type="ARBA" id="ARBA00022692"/>
    </source>
</evidence>
<gene>
    <name evidence="10" type="ORF">O9G_002089</name>
</gene>
<dbReference type="GO" id="GO:0032865">
    <property type="term" value="C:ERMES complex"/>
    <property type="evidence" value="ECO:0007669"/>
    <property type="project" value="TreeGrafter"/>
</dbReference>
<keyword evidence="2" id="KW-0813">Transport</keyword>
<proteinExistence type="predicted"/>
<dbReference type="InterPro" id="IPR031468">
    <property type="entry name" value="SMP_LBD"/>
</dbReference>
<dbReference type="AlphaFoldDB" id="A0A075B571"/>
<evidence type="ECO:0000256" key="4">
    <source>
        <dbReference type="ARBA" id="ARBA00022824"/>
    </source>
</evidence>
<keyword evidence="5" id="KW-1133">Transmembrane helix</keyword>
<keyword evidence="3" id="KW-0812">Transmembrane</keyword>
<keyword evidence="7" id="KW-0446">Lipid-binding</keyword>
<dbReference type="GO" id="GO:1990456">
    <property type="term" value="P:mitochondrion-endoplasmic reticulum membrane tethering"/>
    <property type="evidence" value="ECO:0007669"/>
    <property type="project" value="TreeGrafter"/>
</dbReference>
<dbReference type="Pfam" id="PF23065">
    <property type="entry name" value="PH_SMPa"/>
    <property type="match status" value="1"/>
</dbReference>
<evidence type="ECO:0000256" key="1">
    <source>
        <dbReference type="ARBA" id="ARBA00004586"/>
    </source>
</evidence>
<dbReference type="EMBL" id="KE560428">
    <property type="protein sequence ID" value="EPZ36808.1"/>
    <property type="molecule type" value="Genomic_DNA"/>
</dbReference>
<dbReference type="InterPro" id="IPR019411">
    <property type="entry name" value="MMM1_dom"/>
</dbReference>
<organism evidence="10 11">
    <name type="scientific">Rozella allomycis (strain CSF55)</name>
    <dbReference type="NCBI Taxonomy" id="988480"/>
    <lineage>
        <taxon>Eukaryota</taxon>
        <taxon>Fungi</taxon>
        <taxon>Fungi incertae sedis</taxon>
        <taxon>Cryptomycota</taxon>
        <taxon>Cryptomycota incertae sedis</taxon>
        <taxon>Rozella</taxon>
    </lineage>
</organism>
<evidence type="ECO:0000256" key="5">
    <source>
        <dbReference type="ARBA" id="ARBA00022989"/>
    </source>
</evidence>
<dbReference type="GO" id="GO:0008289">
    <property type="term" value="F:lipid binding"/>
    <property type="evidence" value="ECO:0007669"/>
    <property type="project" value="UniProtKB-KW"/>
</dbReference>
<keyword evidence="4" id="KW-0256">Endoplasmic reticulum</keyword>
<dbReference type="Proteomes" id="UP000030755">
    <property type="component" value="Unassembled WGS sequence"/>
</dbReference>
<evidence type="ECO:0000256" key="2">
    <source>
        <dbReference type="ARBA" id="ARBA00022448"/>
    </source>
</evidence>